<reference evidence="1 2" key="1">
    <citation type="submission" date="2014-09" db="EMBL/GenBank/DDBJ databases">
        <authorList>
            <person name="Ellenberger Sabrina"/>
        </authorList>
    </citation>
    <scope>NUCLEOTIDE SEQUENCE [LARGE SCALE GENOMIC DNA]</scope>
    <source>
        <strain evidence="1 2">CBS 412.66</strain>
    </source>
</reference>
<organism evidence="1 2">
    <name type="scientific">Parasitella parasitica</name>
    <dbReference type="NCBI Taxonomy" id="35722"/>
    <lineage>
        <taxon>Eukaryota</taxon>
        <taxon>Fungi</taxon>
        <taxon>Fungi incertae sedis</taxon>
        <taxon>Mucoromycota</taxon>
        <taxon>Mucoromycotina</taxon>
        <taxon>Mucoromycetes</taxon>
        <taxon>Mucorales</taxon>
        <taxon>Mucorineae</taxon>
        <taxon>Mucoraceae</taxon>
        <taxon>Parasitella</taxon>
    </lineage>
</organism>
<proteinExistence type="predicted"/>
<protein>
    <submittedName>
        <fullName evidence="1">Uncharacterized protein</fullName>
    </submittedName>
</protein>
<accession>A0A0B7N0L2</accession>
<evidence type="ECO:0000313" key="2">
    <source>
        <dbReference type="Proteomes" id="UP000054107"/>
    </source>
</evidence>
<name>A0A0B7N0L2_9FUNG</name>
<dbReference type="Proteomes" id="UP000054107">
    <property type="component" value="Unassembled WGS sequence"/>
</dbReference>
<dbReference type="EMBL" id="LN725615">
    <property type="protein sequence ID" value="CEP10917.1"/>
    <property type="molecule type" value="Genomic_DNA"/>
</dbReference>
<dbReference type="AlphaFoldDB" id="A0A0B7N0L2"/>
<evidence type="ECO:0000313" key="1">
    <source>
        <dbReference type="EMBL" id="CEP10917.1"/>
    </source>
</evidence>
<keyword evidence="2" id="KW-1185">Reference proteome</keyword>
<dbReference type="OrthoDB" id="2290055at2759"/>
<sequence>MNLEAAFRSDLNGWLEYENKLKRATTTSQYQLQVSDNSLRQLLETLDLTLSYHKYSSESLKALHNTVFYNAIHRQSKLQSKFAYTPIIEISTEYAVDFNVVNFPMAINHYTLHYVCDRFDLHKYTCYKLWEMPAQDALQFMIETFSTTNKPLRHFHPIFFKIIQKNVEFNGITDQQIQNFIYGQIKIDTGVDFASCHLTFIFRTIYDCIMDNARISRIMPEKSDFLQKSTERLIDFTIEISKMIFESSVSITEECRNLFQLIFDMSGKPFLSYWNERLQLPSIAIPIQTCQNVRTQQCSVKEDWHKLIQQKDANTTAHEEAFLDVNEKSGFDRLEKYVRQKAVKTNVAKCQLWCIFSIRNRASFWKSTLKVVVQFMDLWIDDIVENECEDIFASLIARENMMAILYDLILKHVQQYKKARSQDIGMTIMNLCLMLETCIDNAKRVDDALNLRDYILNQRPETDDIRLPTLGTIEFWNIPFEKELIKACNQITADNNYRAPQDLVFKLIKLSVIGPYQVIQELFMACARNKNQFKVIIPILNMLGNLCVFRASNSCSSLLMSVIRDSLTHLQKSNVLLSNQENIAQFIMGCMNASIIENYTETHPIILTPKCSLPDQPTEMLLEIADVLNELILQPLVEFTRHPATLNVQPVQFSLYLLNAFCQDCIRLPQSNWDNAQVIINESNLPAFLHCSSETFVHCLTFIMDLREQNEKHGVRLEDWEVALKCISKLRVIIRYGLDAKPSQFRLSHQYFETSLTDFDWKSQLLWYPLARTALLRVPNALVRITGTLNGLFGIVKDIAIHEDDNKIVGWYHLFMACKLSTELTDILFQNQAQWEYNLLLLWKHPMKNELLTNGLQHALHPKFSNSVSIEYPNLLKHFLYKLYDSFDFYTVLQDEHYYTDKSIIPIISQLSKNQGTRLYFSVLCITQLLATQPNDPNSGDLYYIACLVKMIQDMTQWSSISKDGQSASYNKLKEKLNQGTADERNDYCYYYPYLNTEKLKSDRALSILTLYHLCLSAIGMNQSQSDVIERLIMQIIEGLVDMESRQQFERMLRQQPSKRVSNWKKKSKSGINKCKHMRLRPILVDEEVQILKPVIAKQPYNSHRLLQVLGLSMPQNENQLNNGKILYFL</sequence>
<gene>
    <name evidence="1" type="primary">PARPA_04716.1 scaffold 15639</name>
</gene>